<keyword evidence="8 9" id="KW-0961">Cell wall biogenesis/degradation</keyword>
<dbReference type="AlphaFoldDB" id="A0A2H0BTE4"/>
<dbReference type="SUPFAM" id="SSF53623">
    <property type="entry name" value="MurD-like peptide ligases, catalytic domain"/>
    <property type="match status" value="1"/>
</dbReference>
<dbReference type="GO" id="GO:0009252">
    <property type="term" value="P:peptidoglycan biosynthetic process"/>
    <property type="evidence" value="ECO:0007669"/>
    <property type="project" value="UniProtKB-UniPathway"/>
</dbReference>
<proteinExistence type="inferred from homology"/>
<gene>
    <name evidence="12" type="ORF">COX00_00900</name>
</gene>
<dbReference type="PROSITE" id="PS01011">
    <property type="entry name" value="FOLYLPOLYGLU_SYNT_1"/>
    <property type="match status" value="1"/>
</dbReference>
<keyword evidence="5" id="KW-0067">ATP-binding</keyword>
<protein>
    <submittedName>
        <fullName evidence="12">UDP-N-acetylmuramyl peptide synthase</fullName>
    </submittedName>
</protein>
<evidence type="ECO:0000256" key="7">
    <source>
        <dbReference type="ARBA" id="ARBA00022984"/>
    </source>
</evidence>
<dbReference type="Gene3D" id="3.40.1190.10">
    <property type="entry name" value="Mur-like, catalytic domain"/>
    <property type="match status" value="1"/>
</dbReference>
<dbReference type="UniPathway" id="UPA00219"/>
<keyword evidence="6 9" id="KW-0133">Cell shape</keyword>
<dbReference type="Pfam" id="PF02875">
    <property type="entry name" value="Mur_ligase_C"/>
    <property type="match status" value="1"/>
</dbReference>
<sequence>MFHLLKRWIPKSWLDVYHRILAHLAAAYYAHPSHGLIVIGVTGTNGKTTTCYYLAKVLEASGEKTGCTTTAVLKIGDQEWLNRTKMTMPGRFWLQRFLRRMRAESCKYAVIETSSQGLIQHRDIGVEYDVGVFTNLTPEHIEAHGGFEKYKKAKRILFEDLARLPLKVIAGVPVQKTAVLNADDEHAAYYAETPGLKHVAWFGVNDTRGLQAVNISLGESGSTFEVKGVQVCLNQPGLFNIKNALAALSVCEVLGIDLAAAAEKLSEIRKVPGRLERVEEGQPYTVIIDYAPEPESFRQLYEALSFLPRNKTIHVLGSCGGGRDMARRPILGKLAAEHADIVVVTNEDPYDDDPIKIIDQVAEGALAAGKELDRNLFTIPDREEAIRKAISLAEEGDLVVLTGKGCEPYICVAGGKKLPWDEAKAVKEAIQYVSRS</sequence>
<evidence type="ECO:0000259" key="11">
    <source>
        <dbReference type="Pfam" id="PF08245"/>
    </source>
</evidence>
<dbReference type="InterPro" id="IPR013221">
    <property type="entry name" value="Mur_ligase_cen"/>
</dbReference>
<dbReference type="PANTHER" id="PTHR23135">
    <property type="entry name" value="MUR LIGASE FAMILY MEMBER"/>
    <property type="match status" value="1"/>
</dbReference>
<dbReference type="InterPro" id="IPR018109">
    <property type="entry name" value="Folylpolyglutamate_synth_CS"/>
</dbReference>
<keyword evidence="7 9" id="KW-0573">Peptidoglycan synthesis</keyword>
<dbReference type="GO" id="GO:0005737">
    <property type="term" value="C:cytoplasm"/>
    <property type="evidence" value="ECO:0007669"/>
    <property type="project" value="UniProtKB-SubCell"/>
</dbReference>
<evidence type="ECO:0000259" key="10">
    <source>
        <dbReference type="Pfam" id="PF02875"/>
    </source>
</evidence>
<dbReference type="GO" id="GO:0005524">
    <property type="term" value="F:ATP binding"/>
    <property type="evidence" value="ECO:0007669"/>
    <property type="project" value="UniProtKB-KW"/>
</dbReference>
<feature type="domain" description="Mur ligase central" evidence="11">
    <location>
        <begin position="41"/>
        <end position="250"/>
    </location>
</feature>
<dbReference type="EMBL" id="PCSZ01000020">
    <property type="protein sequence ID" value="PIP60884.1"/>
    <property type="molecule type" value="Genomic_DNA"/>
</dbReference>
<evidence type="ECO:0000256" key="8">
    <source>
        <dbReference type="ARBA" id="ARBA00023316"/>
    </source>
</evidence>
<keyword evidence="9" id="KW-0132">Cell division</keyword>
<keyword evidence="4" id="KW-0547">Nucleotide-binding</keyword>
<evidence type="ECO:0000313" key="12">
    <source>
        <dbReference type="EMBL" id="PIP60884.1"/>
    </source>
</evidence>
<keyword evidence="2" id="KW-0963">Cytoplasm</keyword>
<dbReference type="GO" id="GO:0071555">
    <property type="term" value="P:cell wall organization"/>
    <property type="evidence" value="ECO:0007669"/>
    <property type="project" value="UniProtKB-KW"/>
</dbReference>
<dbReference type="SUPFAM" id="SSF53244">
    <property type="entry name" value="MurD-like peptide ligases, peptide-binding domain"/>
    <property type="match status" value="1"/>
</dbReference>
<dbReference type="Proteomes" id="UP000231581">
    <property type="component" value="Unassembled WGS sequence"/>
</dbReference>
<comment type="similarity">
    <text evidence="1">Belongs to the MurCDEF family. MurE subfamily.</text>
</comment>
<evidence type="ECO:0000256" key="2">
    <source>
        <dbReference type="ARBA" id="ARBA00022490"/>
    </source>
</evidence>
<comment type="subcellular location">
    <subcellularLocation>
        <location evidence="9">Cytoplasm</location>
    </subcellularLocation>
</comment>
<keyword evidence="9" id="KW-0131">Cell cycle</keyword>
<dbReference type="NCBIfam" id="TIGR01085">
    <property type="entry name" value="murE"/>
    <property type="match status" value="1"/>
</dbReference>
<dbReference type="GO" id="GO:0051301">
    <property type="term" value="P:cell division"/>
    <property type="evidence" value="ECO:0007669"/>
    <property type="project" value="UniProtKB-KW"/>
</dbReference>
<evidence type="ECO:0000256" key="5">
    <source>
        <dbReference type="ARBA" id="ARBA00022840"/>
    </source>
</evidence>
<comment type="pathway">
    <text evidence="9">Cell wall biogenesis; peptidoglycan biosynthesis.</text>
</comment>
<evidence type="ECO:0000256" key="9">
    <source>
        <dbReference type="RuleBase" id="RU004135"/>
    </source>
</evidence>
<keyword evidence="3" id="KW-0436">Ligase</keyword>
<dbReference type="PANTHER" id="PTHR23135:SF4">
    <property type="entry name" value="UDP-N-ACETYLMURAMOYL-L-ALANYL-D-GLUTAMATE--2,6-DIAMINOPIMELATE LIGASE MURE HOMOLOG, CHLOROPLASTIC"/>
    <property type="match status" value="1"/>
</dbReference>
<feature type="domain" description="Mur ligase C-terminal" evidence="10">
    <location>
        <begin position="273"/>
        <end position="405"/>
    </location>
</feature>
<dbReference type="Gene3D" id="3.90.190.20">
    <property type="entry name" value="Mur ligase, C-terminal domain"/>
    <property type="match status" value="1"/>
</dbReference>
<reference evidence="12 13" key="1">
    <citation type="submission" date="2017-09" db="EMBL/GenBank/DDBJ databases">
        <title>Depth-based differentiation of microbial function through sediment-hosted aquifers and enrichment of novel symbionts in the deep terrestrial subsurface.</title>
        <authorList>
            <person name="Probst A.J."/>
            <person name="Ladd B."/>
            <person name="Jarett J.K."/>
            <person name="Geller-Mcgrath D.E."/>
            <person name="Sieber C.M."/>
            <person name="Emerson J.B."/>
            <person name="Anantharaman K."/>
            <person name="Thomas B.C."/>
            <person name="Malmstrom R."/>
            <person name="Stieglmeier M."/>
            <person name="Klingl A."/>
            <person name="Woyke T."/>
            <person name="Ryan C.M."/>
            <person name="Banfield J.F."/>
        </authorList>
    </citation>
    <scope>NUCLEOTIDE SEQUENCE [LARGE SCALE GENOMIC DNA]</scope>
    <source>
        <strain evidence="12">CG22_combo_CG10-13_8_21_14_all_47_17</strain>
    </source>
</reference>
<comment type="caution">
    <text evidence="12">The sequence shown here is derived from an EMBL/GenBank/DDBJ whole genome shotgun (WGS) entry which is preliminary data.</text>
</comment>
<dbReference type="Pfam" id="PF08245">
    <property type="entry name" value="Mur_ligase_M"/>
    <property type="match status" value="1"/>
</dbReference>
<evidence type="ECO:0000256" key="6">
    <source>
        <dbReference type="ARBA" id="ARBA00022960"/>
    </source>
</evidence>
<evidence type="ECO:0000256" key="4">
    <source>
        <dbReference type="ARBA" id="ARBA00022741"/>
    </source>
</evidence>
<dbReference type="GO" id="GO:0004326">
    <property type="term" value="F:tetrahydrofolylpolyglutamate synthase activity"/>
    <property type="evidence" value="ECO:0007669"/>
    <property type="project" value="InterPro"/>
</dbReference>
<evidence type="ECO:0000313" key="13">
    <source>
        <dbReference type="Proteomes" id="UP000231581"/>
    </source>
</evidence>
<dbReference type="InterPro" id="IPR004101">
    <property type="entry name" value="Mur_ligase_C"/>
</dbReference>
<dbReference type="InterPro" id="IPR005761">
    <property type="entry name" value="UDP-N-AcMur-Glu-dNH2Pim_ligase"/>
</dbReference>
<dbReference type="GO" id="GO:0008360">
    <property type="term" value="P:regulation of cell shape"/>
    <property type="evidence" value="ECO:0007669"/>
    <property type="project" value="UniProtKB-KW"/>
</dbReference>
<dbReference type="InterPro" id="IPR036565">
    <property type="entry name" value="Mur-like_cat_sf"/>
</dbReference>
<evidence type="ECO:0000256" key="3">
    <source>
        <dbReference type="ARBA" id="ARBA00022598"/>
    </source>
</evidence>
<organism evidence="12 13">
    <name type="scientific">Candidatus Uhrbacteria bacterium CG22_combo_CG10-13_8_21_14_all_47_17</name>
    <dbReference type="NCBI Taxonomy" id="1975041"/>
    <lineage>
        <taxon>Bacteria</taxon>
        <taxon>Candidatus Uhriibacteriota</taxon>
    </lineage>
</organism>
<evidence type="ECO:0000256" key="1">
    <source>
        <dbReference type="ARBA" id="ARBA00005898"/>
    </source>
</evidence>
<accession>A0A2H0BTE4</accession>
<name>A0A2H0BTE4_9BACT</name>
<dbReference type="InterPro" id="IPR036615">
    <property type="entry name" value="Mur_ligase_C_dom_sf"/>
</dbReference>